<dbReference type="eggNOG" id="COG4928">
    <property type="taxonomic scope" value="Bacteria"/>
</dbReference>
<evidence type="ECO:0000313" key="2">
    <source>
        <dbReference type="EMBL" id="ACM21471.1"/>
    </source>
</evidence>
<dbReference type="Proteomes" id="UP000007721">
    <property type="component" value="Chromosome"/>
</dbReference>
<dbReference type="Pfam" id="PF07693">
    <property type="entry name" value="KAP_NTPase"/>
    <property type="match status" value="2"/>
</dbReference>
<dbReference type="EMBL" id="CP001390">
    <property type="protein sequence ID" value="ACM21471.1"/>
    <property type="molecule type" value="Genomic_DNA"/>
</dbReference>
<protein>
    <submittedName>
        <fullName evidence="2">KAP family P-loop-containing NTPase</fullName>
    </submittedName>
</protein>
<feature type="domain" description="KAP NTPase" evidence="1">
    <location>
        <begin position="107"/>
        <end position="195"/>
    </location>
</feature>
<evidence type="ECO:0000313" key="3">
    <source>
        <dbReference type="Proteomes" id="UP000007721"/>
    </source>
</evidence>
<organism evidence="2 3">
    <name type="scientific">Geotalea daltonii (strain DSM 22248 / JCM 15807 / FRC-32)</name>
    <name type="common">Geobacter daltonii</name>
    <dbReference type="NCBI Taxonomy" id="316067"/>
    <lineage>
        <taxon>Bacteria</taxon>
        <taxon>Pseudomonadati</taxon>
        <taxon>Thermodesulfobacteriota</taxon>
        <taxon>Desulfuromonadia</taxon>
        <taxon>Geobacterales</taxon>
        <taxon>Geobacteraceae</taxon>
        <taxon>Geotalea</taxon>
    </lineage>
</organism>
<dbReference type="HOGENOM" id="CLU_022182_1_0_7"/>
<keyword evidence="3" id="KW-1185">Reference proteome</keyword>
<accession>B9M3Q0</accession>
<feature type="domain" description="KAP NTPase" evidence="1">
    <location>
        <begin position="13"/>
        <end position="42"/>
    </location>
</feature>
<dbReference type="Gene3D" id="3.40.50.300">
    <property type="entry name" value="P-loop containing nucleotide triphosphate hydrolases"/>
    <property type="match status" value="1"/>
</dbReference>
<sequence length="580" mass="66448">MNLKEMEDSIKLYIRDMHPEYSLLITGEWGSGKTYFWENVIQAGVYIDYPNGERNTTYISLYGIQSKIEIDQLITVAISDFLRLTSANNVTSALSSLSQKHIDLDNAHEIMRASNIVLCVDDLERVKMPIDTVLGYLNKLVEHEHIRMIILCDESKIENLDVYTVQKEKLVGYTFRYVPDMDAVVNKLIAGTSKKHAYANTKKVFDEYYAISKCNNIRTISKAFSIFNSVCDYISIENIDVLDSILYFTLVIMNEYKSGLLNDKSILEIATHLEASSSFYLFKQDENSVTRKIVSKYYHGNHNGIPKFGSLFNYILYGYLNTKLLDDNVSKYIEDKSIKVRTQEELFHSDFWLLSDESMTTIAKAFLEEIAGAKIKNAVTLINLAQRLFFFSKERLITQSPVDIENGFIAALNVLRAAGQLECNKILWTPLSFNDVDLDEYRSVKATIKLICDEMQNIGQKEEVTQTFSLLDNEPDEFFKRFYETQHATTPVLSDIDANWLFNIIIKSSPDTILKFQNWVDSRYSASNIIDFLEAEKSFLEIVMSYVASYLSEHTSGIKAYSVRSLRNGLASAIQKLSRN</sequence>
<dbReference type="STRING" id="316067.Geob_3128"/>
<dbReference type="KEGG" id="geo:Geob_3128"/>
<evidence type="ECO:0000259" key="1">
    <source>
        <dbReference type="Pfam" id="PF07693"/>
    </source>
</evidence>
<gene>
    <name evidence="2" type="ordered locus">Geob_3128</name>
</gene>
<reference evidence="2 3" key="1">
    <citation type="submission" date="2009-01" db="EMBL/GenBank/DDBJ databases">
        <title>Complete sequence of Geobacter sp. FRC-32.</title>
        <authorList>
            <consortium name="US DOE Joint Genome Institute"/>
            <person name="Lucas S."/>
            <person name="Copeland A."/>
            <person name="Lapidus A."/>
            <person name="Glavina del Rio T."/>
            <person name="Dalin E."/>
            <person name="Tice H."/>
            <person name="Bruce D."/>
            <person name="Goodwin L."/>
            <person name="Pitluck S."/>
            <person name="Saunders E."/>
            <person name="Brettin T."/>
            <person name="Detter J.C."/>
            <person name="Han C."/>
            <person name="Larimer F."/>
            <person name="Land M."/>
            <person name="Hauser L."/>
            <person name="Kyrpides N."/>
            <person name="Ovchinnikova G."/>
            <person name="Kostka J."/>
            <person name="Richardson P."/>
        </authorList>
    </citation>
    <scope>NUCLEOTIDE SEQUENCE [LARGE SCALE GENOMIC DNA]</scope>
    <source>
        <strain evidence="3">DSM 22248 / JCM 15807 / FRC-32</strain>
    </source>
</reference>
<dbReference type="OrthoDB" id="88903at2"/>
<name>B9M3Q0_GEODF</name>
<dbReference type="InterPro" id="IPR011646">
    <property type="entry name" value="KAP_P-loop"/>
</dbReference>
<proteinExistence type="predicted"/>
<dbReference type="RefSeq" id="WP_012648199.1">
    <property type="nucleotide sequence ID" value="NC_011979.1"/>
</dbReference>
<dbReference type="InterPro" id="IPR027417">
    <property type="entry name" value="P-loop_NTPase"/>
</dbReference>
<dbReference type="AlphaFoldDB" id="B9M3Q0"/>